<feature type="compositionally biased region" description="Low complexity" evidence="1">
    <location>
        <begin position="80"/>
        <end position="106"/>
    </location>
</feature>
<dbReference type="InParanoid" id="D7FPS2"/>
<sequence>MDPGPSPSSRLPLHVVVTVLQFAVPEVVSLSEARLLCKGASSSLASPSFWRGMTVNLTRDEGYEPPLNSPRRPQHDESSSKVSASSSSASSSSGGRASAPRATATRPRSNVDCLLGGIGVAGLASSPPAGCHGGGAISGAGTRKRNRAAAAAAAGAEGTGSGATAGRQFLRRYHHHVAFRRLTPPVTSTETIDTPVPLYPTCLDACAAAARVPGKAATPTTALNRSSNRSESTASVTRVYGSLADGTGPTTAVLLDRAKVIAAGRGSRRSGGGFVIRIYAVDSTRLLRTLRCVSEVSRMSLFDPVLAVLSWGSGRLSFRDLYADGGGGLGQRHRLRGLD</sequence>
<gene>
    <name evidence="2" type="ORF">Esi_0199_0006</name>
</gene>
<reference evidence="2 3" key="1">
    <citation type="journal article" date="2010" name="Nature">
        <title>The Ectocarpus genome and the independent evolution of multicellularity in brown algae.</title>
        <authorList>
            <person name="Cock J.M."/>
            <person name="Sterck L."/>
            <person name="Rouze P."/>
            <person name="Scornet D."/>
            <person name="Allen A.E."/>
            <person name="Amoutzias G."/>
            <person name="Anthouard V."/>
            <person name="Artiguenave F."/>
            <person name="Aury J.M."/>
            <person name="Badger J.H."/>
            <person name="Beszteri B."/>
            <person name="Billiau K."/>
            <person name="Bonnet E."/>
            <person name="Bothwell J.H."/>
            <person name="Bowler C."/>
            <person name="Boyen C."/>
            <person name="Brownlee C."/>
            <person name="Carrano C.J."/>
            <person name="Charrier B."/>
            <person name="Cho G.Y."/>
            <person name="Coelho S.M."/>
            <person name="Collen J."/>
            <person name="Corre E."/>
            <person name="Da Silva C."/>
            <person name="Delage L."/>
            <person name="Delaroque N."/>
            <person name="Dittami S.M."/>
            <person name="Doulbeau S."/>
            <person name="Elias M."/>
            <person name="Farnham G."/>
            <person name="Gachon C.M."/>
            <person name="Gschloessl B."/>
            <person name="Heesch S."/>
            <person name="Jabbari K."/>
            <person name="Jubin C."/>
            <person name="Kawai H."/>
            <person name="Kimura K."/>
            <person name="Kloareg B."/>
            <person name="Kupper F.C."/>
            <person name="Lang D."/>
            <person name="Le Bail A."/>
            <person name="Leblanc C."/>
            <person name="Lerouge P."/>
            <person name="Lohr M."/>
            <person name="Lopez P.J."/>
            <person name="Martens C."/>
            <person name="Maumus F."/>
            <person name="Michel G."/>
            <person name="Miranda-Saavedra D."/>
            <person name="Morales J."/>
            <person name="Moreau H."/>
            <person name="Motomura T."/>
            <person name="Nagasato C."/>
            <person name="Napoli C.A."/>
            <person name="Nelson D.R."/>
            <person name="Nyvall-Collen P."/>
            <person name="Peters A.F."/>
            <person name="Pommier C."/>
            <person name="Potin P."/>
            <person name="Poulain J."/>
            <person name="Quesneville H."/>
            <person name="Read B."/>
            <person name="Rensing S.A."/>
            <person name="Ritter A."/>
            <person name="Rousvoal S."/>
            <person name="Samanta M."/>
            <person name="Samson G."/>
            <person name="Schroeder D.C."/>
            <person name="Segurens B."/>
            <person name="Strittmatter M."/>
            <person name="Tonon T."/>
            <person name="Tregear J.W."/>
            <person name="Valentin K."/>
            <person name="von Dassow P."/>
            <person name="Yamagishi T."/>
            <person name="Van de Peer Y."/>
            <person name="Wincker P."/>
        </authorList>
    </citation>
    <scope>NUCLEOTIDE SEQUENCE [LARGE SCALE GENOMIC DNA]</scope>
    <source>
        <strain evidence="3">Ec32 / CCAP1310/4</strain>
    </source>
</reference>
<dbReference type="EMBL" id="FN648374">
    <property type="protein sequence ID" value="CBJ30529.1"/>
    <property type="molecule type" value="Genomic_DNA"/>
</dbReference>
<keyword evidence="3" id="KW-1185">Reference proteome</keyword>
<evidence type="ECO:0000313" key="2">
    <source>
        <dbReference type="EMBL" id="CBJ30529.1"/>
    </source>
</evidence>
<evidence type="ECO:0000313" key="3">
    <source>
        <dbReference type="Proteomes" id="UP000002630"/>
    </source>
</evidence>
<dbReference type="EMBL" id="FN649738">
    <property type="protein sequence ID" value="CBJ30529.1"/>
    <property type="molecule type" value="Genomic_DNA"/>
</dbReference>
<dbReference type="Proteomes" id="UP000002630">
    <property type="component" value="Linkage Group LG13"/>
</dbReference>
<protein>
    <submittedName>
        <fullName evidence="2">Uncharacterized protein</fullName>
    </submittedName>
</protein>
<evidence type="ECO:0000256" key="1">
    <source>
        <dbReference type="SAM" id="MobiDB-lite"/>
    </source>
</evidence>
<accession>D7FPS2</accession>
<feature type="region of interest" description="Disordered" evidence="1">
    <location>
        <begin position="60"/>
        <end position="106"/>
    </location>
</feature>
<dbReference type="AlphaFoldDB" id="D7FPS2"/>
<organism evidence="2 3">
    <name type="scientific">Ectocarpus siliculosus</name>
    <name type="common">Brown alga</name>
    <name type="synonym">Conferva siliculosa</name>
    <dbReference type="NCBI Taxonomy" id="2880"/>
    <lineage>
        <taxon>Eukaryota</taxon>
        <taxon>Sar</taxon>
        <taxon>Stramenopiles</taxon>
        <taxon>Ochrophyta</taxon>
        <taxon>PX clade</taxon>
        <taxon>Phaeophyceae</taxon>
        <taxon>Ectocarpales</taxon>
        <taxon>Ectocarpaceae</taxon>
        <taxon>Ectocarpus</taxon>
    </lineage>
</organism>
<name>D7FPS2_ECTSI</name>
<proteinExistence type="predicted"/>
<dbReference type="OrthoDB" id="10565048at2759"/>